<dbReference type="PANTHER" id="PTHR45947:SF3">
    <property type="entry name" value="SULFOQUINOVOSYL TRANSFERASE SQD2"/>
    <property type="match status" value="1"/>
</dbReference>
<dbReference type="Pfam" id="PF13439">
    <property type="entry name" value="Glyco_transf_4"/>
    <property type="match status" value="1"/>
</dbReference>
<dbReference type="Proteomes" id="UP000637423">
    <property type="component" value="Unassembled WGS sequence"/>
</dbReference>
<comment type="caution">
    <text evidence="3">The sequence shown here is derived from an EMBL/GenBank/DDBJ whole genome shotgun (WGS) entry which is preliminary data.</text>
</comment>
<dbReference type="InterPro" id="IPR001296">
    <property type="entry name" value="Glyco_trans_1"/>
</dbReference>
<name>A0A916UZP8_9BURK</name>
<dbReference type="CDD" id="cd03798">
    <property type="entry name" value="GT4_WlbH-like"/>
    <property type="match status" value="1"/>
</dbReference>
<feature type="domain" description="Glycosyl transferase family 1" evidence="1">
    <location>
        <begin position="216"/>
        <end position="369"/>
    </location>
</feature>
<sequence>MKLLTFSTLFPNAEQANHGIFVETRLRYLIASGQVESRVVAPVPWFPSTNPRYGHYASFARVPAEETRHGIRVQHPRYPLLPKVGMQVAPFLMANAVKKTIGRIIDEGFDFDVLDAHYFYPDGVAAVMLGKHFNKPVVITARGTDINLIPQHRLPRKMILWAAQNAKGIITVCNALKEEMVSLGVTADSITPLRNGVDLQRFQPMDRASARQTLGLEHFTLLSVGLLDPRKGHDLIIQAMPSLQGVRLLIAGTGPDRKKLEDLALQLGVADRVKFLGSVPQTELKTYYNGADALVLASSREGWANVLLESMACGTPVVASNVWGTPEVVASPEAGILMEQRTPGALVDAVNALRATYPEHAATRRYAEKFSWDDTTQGQLQLFQNILNSNGQRLHGVSAK</sequence>
<dbReference type="AlphaFoldDB" id="A0A916UZP8"/>
<protein>
    <submittedName>
        <fullName evidence="3">Glycosyl transferase family 1</fullName>
    </submittedName>
</protein>
<dbReference type="RefSeq" id="WP_188568954.1">
    <property type="nucleotide sequence ID" value="NZ_BMED01000007.1"/>
</dbReference>
<dbReference type="Pfam" id="PF00534">
    <property type="entry name" value="Glycos_transf_1"/>
    <property type="match status" value="1"/>
</dbReference>
<evidence type="ECO:0000313" key="3">
    <source>
        <dbReference type="EMBL" id="GGC97121.1"/>
    </source>
</evidence>
<dbReference type="EMBL" id="BMED01000007">
    <property type="protein sequence ID" value="GGC97121.1"/>
    <property type="molecule type" value="Genomic_DNA"/>
</dbReference>
<organism evidence="3 4">
    <name type="scientific">Undibacterium terreum</name>
    <dbReference type="NCBI Taxonomy" id="1224302"/>
    <lineage>
        <taxon>Bacteria</taxon>
        <taxon>Pseudomonadati</taxon>
        <taxon>Pseudomonadota</taxon>
        <taxon>Betaproteobacteria</taxon>
        <taxon>Burkholderiales</taxon>
        <taxon>Oxalobacteraceae</taxon>
        <taxon>Undibacterium</taxon>
    </lineage>
</organism>
<dbReference type="InterPro" id="IPR050194">
    <property type="entry name" value="Glycosyltransferase_grp1"/>
</dbReference>
<reference evidence="3" key="2">
    <citation type="submission" date="2020-09" db="EMBL/GenBank/DDBJ databases">
        <authorList>
            <person name="Sun Q."/>
            <person name="Zhou Y."/>
        </authorList>
    </citation>
    <scope>NUCLEOTIDE SEQUENCE</scope>
    <source>
        <strain evidence="3">CGMCC 1.10998</strain>
    </source>
</reference>
<keyword evidence="3" id="KW-0808">Transferase</keyword>
<dbReference type="PANTHER" id="PTHR45947">
    <property type="entry name" value="SULFOQUINOVOSYL TRANSFERASE SQD2"/>
    <property type="match status" value="1"/>
</dbReference>
<evidence type="ECO:0000259" key="2">
    <source>
        <dbReference type="Pfam" id="PF13439"/>
    </source>
</evidence>
<dbReference type="Gene3D" id="3.40.50.2000">
    <property type="entry name" value="Glycogen Phosphorylase B"/>
    <property type="match status" value="2"/>
</dbReference>
<gene>
    <name evidence="3" type="ORF">GCM10011396_50730</name>
</gene>
<accession>A0A916UZP8</accession>
<proteinExistence type="predicted"/>
<dbReference type="SUPFAM" id="SSF53756">
    <property type="entry name" value="UDP-Glycosyltransferase/glycogen phosphorylase"/>
    <property type="match status" value="1"/>
</dbReference>
<dbReference type="GO" id="GO:0016757">
    <property type="term" value="F:glycosyltransferase activity"/>
    <property type="evidence" value="ECO:0007669"/>
    <property type="project" value="InterPro"/>
</dbReference>
<feature type="domain" description="Glycosyltransferase subfamily 4-like N-terminal" evidence="2">
    <location>
        <begin position="64"/>
        <end position="201"/>
    </location>
</feature>
<reference evidence="3" key="1">
    <citation type="journal article" date="2014" name="Int. J. Syst. Evol. Microbiol.">
        <title>Complete genome sequence of Corynebacterium casei LMG S-19264T (=DSM 44701T), isolated from a smear-ripened cheese.</title>
        <authorList>
            <consortium name="US DOE Joint Genome Institute (JGI-PGF)"/>
            <person name="Walter F."/>
            <person name="Albersmeier A."/>
            <person name="Kalinowski J."/>
            <person name="Ruckert C."/>
        </authorList>
    </citation>
    <scope>NUCLEOTIDE SEQUENCE</scope>
    <source>
        <strain evidence="3">CGMCC 1.10998</strain>
    </source>
</reference>
<evidence type="ECO:0000313" key="4">
    <source>
        <dbReference type="Proteomes" id="UP000637423"/>
    </source>
</evidence>
<keyword evidence="4" id="KW-1185">Reference proteome</keyword>
<dbReference type="InterPro" id="IPR028098">
    <property type="entry name" value="Glyco_trans_4-like_N"/>
</dbReference>
<evidence type="ECO:0000259" key="1">
    <source>
        <dbReference type="Pfam" id="PF00534"/>
    </source>
</evidence>